<comment type="caution">
    <text evidence="13">The sequence shown here is derived from an EMBL/GenBank/DDBJ whole genome shotgun (WGS) entry which is preliminary data.</text>
</comment>
<protein>
    <submittedName>
        <fullName evidence="13">Cytochrome P450</fullName>
    </submittedName>
</protein>
<evidence type="ECO:0000256" key="1">
    <source>
        <dbReference type="ARBA" id="ARBA00001971"/>
    </source>
</evidence>
<keyword evidence="6 12" id="KW-0479">Metal-binding</keyword>
<dbReference type="EMBL" id="JBFTWV010000020">
    <property type="protein sequence ID" value="KAL2797321.1"/>
    <property type="molecule type" value="Genomic_DNA"/>
</dbReference>
<dbReference type="PANTHER" id="PTHR46206:SF1">
    <property type="entry name" value="P450, PUTATIVE (EUROFUNG)-RELATED"/>
    <property type="match status" value="1"/>
</dbReference>
<evidence type="ECO:0000256" key="2">
    <source>
        <dbReference type="ARBA" id="ARBA00004370"/>
    </source>
</evidence>
<gene>
    <name evidence="13" type="ORF">BJX66DRAFT_323493</name>
</gene>
<evidence type="ECO:0000256" key="4">
    <source>
        <dbReference type="ARBA" id="ARBA00022617"/>
    </source>
</evidence>
<dbReference type="InterPro" id="IPR001128">
    <property type="entry name" value="Cyt_P450"/>
</dbReference>
<keyword evidence="5" id="KW-0812">Transmembrane</keyword>
<dbReference type="InterPro" id="IPR036396">
    <property type="entry name" value="Cyt_P450_sf"/>
</dbReference>
<dbReference type="InterPro" id="IPR017972">
    <property type="entry name" value="Cyt_P450_CS"/>
</dbReference>
<evidence type="ECO:0000256" key="9">
    <source>
        <dbReference type="ARBA" id="ARBA00023004"/>
    </source>
</evidence>
<keyword evidence="8 12" id="KW-0560">Oxidoreductase</keyword>
<name>A0ABR4GE49_9EURO</name>
<comment type="cofactor">
    <cofactor evidence="1">
        <name>heme</name>
        <dbReference type="ChEBI" id="CHEBI:30413"/>
    </cofactor>
</comment>
<dbReference type="SUPFAM" id="SSF48264">
    <property type="entry name" value="Cytochrome P450"/>
    <property type="match status" value="1"/>
</dbReference>
<organism evidence="13 14">
    <name type="scientific">Aspergillus keveii</name>
    <dbReference type="NCBI Taxonomy" id="714993"/>
    <lineage>
        <taxon>Eukaryota</taxon>
        <taxon>Fungi</taxon>
        <taxon>Dikarya</taxon>
        <taxon>Ascomycota</taxon>
        <taxon>Pezizomycotina</taxon>
        <taxon>Eurotiomycetes</taxon>
        <taxon>Eurotiomycetidae</taxon>
        <taxon>Eurotiales</taxon>
        <taxon>Aspergillaceae</taxon>
        <taxon>Aspergillus</taxon>
        <taxon>Aspergillus subgen. Nidulantes</taxon>
    </lineage>
</organism>
<dbReference type="InterPro" id="IPR002403">
    <property type="entry name" value="Cyt_P450_E_grp-IV"/>
</dbReference>
<evidence type="ECO:0000256" key="12">
    <source>
        <dbReference type="RuleBase" id="RU000461"/>
    </source>
</evidence>
<comment type="similarity">
    <text evidence="3 12">Belongs to the cytochrome P450 family.</text>
</comment>
<dbReference type="Pfam" id="PF00067">
    <property type="entry name" value="p450"/>
    <property type="match status" value="1"/>
</dbReference>
<keyword evidence="14" id="KW-1185">Reference proteome</keyword>
<dbReference type="Gene3D" id="1.10.630.10">
    <property type="entry name" value="Cytochrome P450"/>
    <property type="match status" value="1"/>
</dbReference>
<keyword evidence="4 12" id="KW-0349">Heme</keyword>
<evidence type="ECO:0000256" key="7">
    <source>
        <dbReference type="ARBA" id="ARBA00022989"/>
    </source>
</evidence>
<accession>A0ABR4GE49</accession>
<evidence type="ECO:0000256" key="11">
    <source>
        <dbReference type="ARBA" id="ARBA00023136"/>
    </source>
</evidence>
<sequence length="508" mass="57098">MIFLSDITTLAYGALALIIILTLVNKLTTWEHIVPLNIPWIDRRAEPFSYLRAKWRSFLNMRQNMTTAYYTVNKQQGRAAAIAIAFGRPQIVLPPKYVRWIATQPDTVLSMDPINDEFHYFLRDGLVGDLLLNEALRRKLSQYLPELIAEMSEEIVLAVDKVLGSEEEWRALPLRDTMRTIAARVSNRLFVGTELCRNEDYVRHAVGLGMAVMPQTLVQDLLPRVLKFPLSFATKLFTRISLAGITKHLVPVIRQRIRDIQTIEKDQLPRELLTWLAQRALQRGESPASLEHTLVARIAVVNLAAIETTVKALTTCLEDIAADTSRDYLALMKDEAHSVLSGCYGPGGGGAPPTKADVDKLVHIDRALKESLRLGMVLPGLIRQVTAPNGVTLDDGTHLRCGARISVAAYGIHRDEENWPDATTYNPSRHEGDSLPMSRGTEKYLAFSMGRRACPGRFFVSDEMKLLTAYIITRYEIKVVKPPVTKVGLVQELTMRGPQEQLLVRRIK</sequence>
<dbReference type="PRINTS" id="PR00465">
    <property type="entry name" value="EP450IV"/>
</dbReference>
<keyword evidence="7" id="KW-1133">Transmembrane helix</keyword>
<dbReference type="PROSITE" id="PS00086">
    <property type="entry name" value="CYTOCHROME_P450"/>
    <property type="match status" value="1"/>
</dbReference>
<keyword evidence="11" id="KW-0472">Membrane</keyword>
<comment type="subcellular location">
    <subcellularLocation>
        <location evidence="2">Membrane</location>
    </subcellularLocation>
</comment>
<evidence type="ECO:0000313" key="13">
    <source>
        <dbReference type="EMBL" id="KAL2797321.1"/>
    </source>
</evidence>
<dbReference type="PANTHER" id="PTHR46206">
    <property type="entry name" value="CYTOCHROME P450"/>
    <property type="match status" value="1"/>
</dbReference>
<evidence type="ECO:0000256" key="3">
    <source>
        <dbReference type="ARBA" id="ARBA00010617"/>
    </source>
</evidence>
<proteinExistence type="inferred from homology"/>
<dbReference type="CDD" id="cd11041">
    <property type="entry name" value="CYP503A1-like"/>
    <property type="match status" value="1"/>
</dbReference>
<dbReference type="Proteomes" id="UP001610563">
    <property type="component" value="Unassembled WGS sequence"/>
</dbReference>
<keyword evidence="10 12" id="KW-0503">Monooxygenase</keyword>
<evidence type="ECO:0000256" key="5">
    <source>
        <dbReference type="ARBA" id="ARBA00022692"/>
    </source>
</evidence>
<evidence type="ECO:0000256" key="6">
    <source>
        <dbReference type="ARBA" id="ARBA00022723"/>
    </source>
</evidence>
<keyword evidence="9 12" id="KW-0408">Iron</keyword>
<evidence type="ECO:0000313" key="14">
    <source>
        <dbReference type="Proteomes" id="UP001610563"/>
    </source>
</evidence>
<reference evidence="13 14" key="1">
    <citation type="submission" date="2024-07" db="EMBL/GenBank/DDBJ databases">
        <title>Section-level genome sequencing and comparative genomics of Aspergillus sections Usti and Cavernicolus.</title>
        <authorList>
            <consortium name="Lawrence Berkeley National Laboratory"/>
            <person name="Nybo J.L."/>
            <person name="Vesth T.C."/>
            <person name="Theobald S."/>
            <person name="Frisvad J.C."/>
            <person name="Larsen T.O."/>
            <person name="Kjaerboelling I."/>
            <person name="Rothschild-Mancinelli K."/>
            <person name="Lyhne E.K."/>
            <person name="Kogle M.E."/>
            <person name="Barry K."/>
            <person name="Clum A."/>
            <person name="Na H."/>
            <person name="Ledsgaard L."/>
            <person name="Lin J."/>
            <person name="Lipzen A."/>
            <person name="Kuo A."/>
            <person name="Riley R."/>
            <person name="Mondo S."/>
            <person name="Labutti K."/>
            <person name="Haridas S."/>
            <person name="Pangalinan J."/>
            <person name="Salamov A.A."/>
            <person name="Simmons B.A."/>
            <person name="Magnuson J.K."/>
            <person name="Chen J."/>
            <person name="Drula E."/>
            <person name="Henrissat B."/>
            <person name="Wiebenga A."/>
            <person name="Lubbers R.J."/>
            <person name="Gomes A.C."/>
            <person name="Makela M.R."/>
            <person name="Stajich J."/>
            <person name="Grigoriev I.V."/>
            <person name="Mortensen U.H."/>
            <person name="De Vries R.P."/>
            <person name="Baker S.E."/>
            <person name="Andersen M.R."/>
        </authorList>
    </citation>
    <scope>NUCLEOTIDE SEQUENCE [LARGE SCALE GENOMIC DNA]</scope>
    <source>
        <strain evidence="13 14">CBS 209.92</strain>
    </source>
</reference>
<evidence type="ECO:0000256" key="8">
    <source>
        <dbReference type="ARBA" id="ARBA00023002"/>
    </source>
</evidence>
<evidence type="ECO:0000256" key="10">
    <source>
        <dbReference type="ARBA" id="ARBA00023033"/>
    </source>
</evidence>